<sequence length="108" mass="12743">MYKLIESNENGIKEVLSHEKIVWEVKNGNCVKKIFSSVWVNQTIVLMGLQRESFKYIKIADIIFSREEIEFDEYKGALSDYDRVPKIAKKLNLNRTLDFQEVEAYLCF</sequence>
<dbReference type="EMBL" id="CP142434">
    <property type="protein sequence ID" value="XBC48516.1"/>
    <property type="molecule type" value="Genomic_DNA"/>
</dbReference>
<organism evidence="1">
    <name type="scientific">Dolosigranulum savutiense</name>
    <dbReference type="NCBI Taxonomy" id="3110288"/>
    <lineage>
        <taxon>Bacteria</taxon>
        <taxon>Bacillati</taxon>
        <taxon>Bacillota</taxon>
        <taxon>Bacilli</taxon>
        <taxon>Lactobacillales</taxon>
        <taxon>Carnobacteriaceae</taxon>
        <taxon>Dolosigranulum</taxon>
    </lineage>
</organism>
<dbReference type="AlphaFoldDB" id="A0AB74TMT1"/>
<evidence type="ECO:0000313" key="1">
    <source>
        <dbReference type="EMBL" id="XBC48516.1"/>
    </source>
</evidence>
<dbReference type="RefSeq" id="WP_347298494.1">
    <property type="nucleotide sequence ID" value="NZ_CP142434.1"/>
</dbReference>
<protein>
    <submittedName>
        <fullName evidence="1">Uncharacterized protein</fullName>
    </submittedName>
</protein>
<gene>
    <name evidence="1" type="ORF">VUQ09_03740</name>
</gene>
<proteinExistence type="predicted"/>
<accession>A0AB74TMT1</accession>
<reference evidence="1" key="1">
    <citation type="submission" date="2023-12" db="EMBL/GenBank/DDBJ databases">
        <title>Dolosigranulum savutii sp. nov. isolated from human upper respiratory samples collected in Botswana.</title>
        <authorList>
            <person name="Kelly M.S."/>
        </authorList>
    </citation>
    <scope>NUCLEOTIDE SEQUENCE</scope>
    <source>
        <strain evidence="1">MSK312</strain>
    </source>
</reference>
<name>A0AB74TMT1_9LACT</name>